<feature type="region of interest" description="Disordered" evidence="2">
    <location>
        <begin position="454"/>
        <end position="474"/>
    </location>
</feature>
<feature type="compositionally biased region" description="Basic and acidic residues" evidence="2">
    <location>
        <begin position="310"/>
        <end position="340"/>
    </location>
</feature>
<feature type="compositionally biased region" description="Low complexity" evidence="2">
    <location>
        <begin position="164"/>
        <end position="177"/>
    </location>
</feature>
<comment type="caution">
    <text evidence="4">The sequence shown here is derived from an EMBL/GenBank/DDBJ whole genome shotgun (WGS) entry which is preliminary data.</text>
</comment>
<organism evidence="4 5">
    <name type="scientific">Triparma retinervis</name>
    <dbReference type="NCBI Taxonomy" id="2557542"/>
    <lineage>
        <taxon>Eukaryota</taxon>
        <taxon>Sar</taxon>
        <taxon>Stramenopiles</taxon>
        <taxon>Ochrophyta</taxon>
        <taxon>Bolidophyceae</taxon>
        <taxon>Parmales</taxon>
        <taxon>Triparmaceae</taxon>
        <taxon>Triparma</taxon>
    </lineage>
</organism>
<dbReference type="InterPro" id="IPR002110">
    <property type="entry name" value="Ankyrin_rpt"/>
</dbReference>
<evidence type="ECO:0000313" key="4">
    <source>
        <dbReference type="EMBL" id="GMI11500.1"/>
    </source>
</evidence>
<reference evidence="4" key="1">
    <citation type="submission" date="2022-07" db="EMBL/GenBank/DDBJ databases">
        <title>Genome analysis of Parmales, a sister group of diatoms, reveals the evolutionary specialization of diatoms from phago-mixotrophs to photoautotrophs.</title>
        <authorList>
            <person name="Ban H."/>
            <person name="Sato S."/>
            <person name="Yoshikawa S."/>
            <person name="Kazumasa Y."/>
            <person name="Nakamura Y."/>
            <person name="Ichinomiya M."/>
            <person name="Saitoh K."/>
            <person name="Sato N."/>
            <person name="Blanc-Mathieu R."/>
            <person name="Endo H."/>
            <person name="Kuwata A."/>
            <person name="Ogata H."/>
        </authorList>
    </citation>
    <scope>NUCLEOTIDE SEQUENCE</scope>
</reference>
<name>A0A9W7FG35_9STRA</name>
<feature type="repeat" description="ANK" evidence="1">
    <location>
        <begin position="79"/>
        <end position="112"/>
    </location>
</feature>
<dbReference type="InterPro" id="IPR035892">
    <property type="entry name" value="C2_domain_sf"/>
</dbReference>
<dbReference type="InterPro" id="IPR000008">
    <property type="entry name" value="C2_dom"/>
</dbReference>
<feature type="compositionally biased region" description="Acidic residues" evidence="2">
    <location>
        <begin position="242"/>
        <end position="263"/>
    </location>
</feature>
<feature type="compositionally biased region" description="Basic and acidic residues" evidence="2">
    <location>
        <begin position="226"/>
        <end position="238"/>
    </location>
</feature>
<evidence type="ECO:0000313" key="5">
    <source>
        <dbReference type="Proteomes" id="UP001165082"/>
    </source>
</evidence>
<feature type="domain" description="C2" evidence="3">
    <location>
        <begin position="360"/>
        <end position="407"/>
    </location>
</feature>
<feature type="compositionally biased region" description="Basic and acidic residues" evidence="2">
    <location>
        <begin position="127"/>
        <end position="153"/>
    </location>
</feature>
<evidence type="ECO:0000256" key="2">
    <source>
        <dbReference type="SAM" id="MobiDB-lite"/>
    </source>
</evidence>
<feature type="region of interest" description="Disordered" evidence="2">
    <location>
        <begin position="310"/>
        <end position="348"/>
    </location>
</feature>
<evidence type="ECO:0000256" key="1">
    <source>
        <dbReference type="PROSITE-ProRule" id="PRU00023"/>
    </source>
</evidence>
<dbReference type="SUPFAM" id="SSF48403">
    <property type="entry name" value="Ankyrin repeat"/>
    <property type="match status" value="1"/>
</dbReference>
<evidence type="ECO:0000259" key="3">
    <source>
        <dbReference type="Pfam" id="PF00168"/>
    </source>
</evidence>
<feature type="region of interest" description="Disordered" evidence="2">
    <location>
        <begin position="110"/>
        <end position="274"/>
    </location>
</feature>
<dbReference type="AlphaFoldDB" id="A0A9W7FG35"/>
<gene>
    <name evidence="4" type="ORF">TrRE_jg12232</name>
</gene>
<sequence length="598" mass="67097">MAVDYERVTEIVTAANRSASAEDNPINKLPKRALSLSPNRLRDTGLLGPDLSQLERKRTEVIEVLLSAFPTAARLADDNGRLPLHVAAWKSAPPKVIELLLERNPSAATKLTRDGNLPLHLAAGKVKSGDKAGKKDDKKGEKGERGGKGEKGGKSKARGKSQKSPKSPSSPVRPSTGKRGGGGGSGMTTPPRSPTHSPKKKGGGGMSPLQKQKMEGRKARQHILKYLRDAEAFTKKAWPEPSPEEEEEDEEEGGEGSMTEEDREEKRFVEEEGARTAAAIADEIARCEARIKNIFLKQDKKAREREKLAAETRERRLEQEEREKEEREERERIEKEREGGEEGGQGRRVVVPSLAPHIEASSDPIVKLLATSLSRNNRVKTNFLLKTKIIEKNCKNPVWDEYFELTGAKHVTGDLRYEASWEPETRLLKLHVLEARNLAPKDFGDAIKTRVVKPKKKIASPEPKKSSHKPKKEKHIEPGLEVLDLLLRYNCDGVDERDGKGRLPKQIPKMNAAKVLLDNLHLSKKKNLVRWSHRENVGGDEYGEKELTLKMSEDVMRKVMEHEEERGLVFEDHRFLMDGEEEAFHMDSARSALDYMED</sequence>
<feature type="compositionally biased region" description="Basic and acidic residues" evidence="2">
    <location>
        <begin position="264"/>
        <end position="274"/>
    </location>
</feature>
<proteinExistence type="predicted"/>
<feature type="compositionally biased region" description="Basic residues" evidence="2">
    <location>
        <begin position="154"/>
        <end position="163"/>
    </location>
</feature>
<feature type="non-terminal residue" evidence="4">
    <location>
        <position position="598"/>
    </location>
</feature>
<dbReference type="Proteomes" id="UP001165082">
    <property type="component" value="Unassembled WGS sequence"/>
</dbReference>
<keyword evidence="5" id="KW-1185">Reference proteome</keyword>
<protein>
    <recommendedName>
        <fullName evidence="3">C2 domain-containing protein</fullName>
    </recommendedName>
</protein>
<dbReference type="InterPro" id="IPR036770">
    <property type="entry name" value="Ankyrin_rpt-contain_sf"/>
</dbReference>
<dbReference type="SUPFAM" id="SSF49562">
    <property type="entry name" value="C2 domain (Calcium/lipid-binding domain, CaLB)"/>
    <property type="match status" value="1"/>
</dbReference>
<dbReference type="Gene3D" id="1.25.40.20">
    <property type="entry name" value="Ankyrin repeat-containing domain"/>
    <property type="match status" value="1"/>
</dbReference>
<accession>A0A9W7FG35</accession>
<dbReference type="OrthoDB" id="7729168at2759"/>
<dbReference type="PROSITE" id="PS50088">
    <property type="entry name" value="ANK_REPEAT"/>
    <property type="match status" value="1"/>
</dbReference>
<dbReference type="EMBL" id="BRXZ01000426">
    <property type="protein sequence ID" value="GMI11500.1"/>
    <property type="molecule type" value="Genomic_DNA"/>
</dbReference>
<keyword evidence="1" id="KW-0040">ANK repeat</keyword>
<dbReference type="Pfam" id="PF00168">
    <property type="entry name" value="C2"/>
    <property type="match status" value="1"/>
</dbReference>